<accession>A0A240UM27</accession>
<dbReference type="InterPro" id="IPR005133">
    <property type="entry name" value="PhaG_MnhG_YufB"/>
</dbReference>
<feature type="transmembrane region" description="Helical" evidence="2">
    <location>
        <begin position="40"/>
        <end position="57"/>
    </location>
</feature>
<feature type="compositionally biased region" description="Basic and acidic residues" evidence="1">
    <location>
        <begin position="123"/>
        <end position="140"/>
    </location>
</feature>
<name>A0A240UM27_9GAMM</name>
<feature type="compositionally biased region" description="Basic residues" evidence="1">
    <location>
        <begin position="113"/>
        <end position="122"/>
    </location>
</feature>
<dbReference type="KEGG" id="kma:B9H00_03025"/>
<evidence type="ECO:0000313" key="3">
    <source>
        <dbReference type="EMBL" id="ART62175.1"/>
    </source>
</evidence>
<keyword evidence="2" id="KW-1133">Transmembrane helix</keyword>
<keyword evidence="2" id="KW-0472">Membrane</keyword>
<dbReference type="NCBIfam" id="NF009314">
    <property type="entry name" value="PRK12674.1-2"/>
    <property type="match status" value="1"/>
</dbReference>
<keyword evidence="2" id="KW-0812">Transmembrane</keyword>
<feature type="transmembrane region" description="Helical" evidence="2">
    <location>
        <begin position="6"/>
        <end position="28"/>
    </location>
</feature>
<proteinExistence type="predicted"/>
<evidence type="ECO:0000256" key="1">
    <source>
        <dbReference type="SAM" id="MobiDB-lite"/>
    </source>
</evidence>
<dbReference type="PANTHER" id="PTHR34703:SF1">
    <property type="entry name" value="ANTIPORTER SUBUNIT MNHG2-RELATED"/>
    <property type="match status" value="1"/>
</dbReference>
<evidence type="ECO:0000313" key="4">
    <source>
        <dbReference type="Proteomes" id="UP000194457"/>
    </source>
</evidence>
<dbReference type="EMBL" id="CP021358">
    <property type="protein sequence ID" value="ART62175.1"/>
    <property type="molecule type" value="Genomic_DNA"/>
</dbReference>
<dbReference type="AlphaFoldDB" id="A0A240UM27"/>
<feature type="region of interest" description="Disordered" evidence="1">
    <location>
        <begin position="113"/>
        <end position="140"/>
    </location>
</feature>
<dbReference type="Pfam" id="PF03334">
    <property type="entry name" value="PhaG_MnhG_YufB"/>
    <property type="match status" value="1"/>
</dbReference>
<evidence type="ECO:0000256" key="2">
    <source>
        <dbReference type="SAM" id="Phobius"/>
    </source>
</evidence>
<dbReference type="NCBIfam" id="TIGR01300">
    <property type="entry name" value="CPA3_mnhG_phaG"/>
    <property type="match status" value="1"/>
</dbReference>
<protein>
    <submittedName>
        <fullName evidence="3">Na+/H+ antiporter subunit G</fullName>
    </submittedName>
</protein>
<dbReference type="GO" id="GO:0015385">
    <property type="term" value="F:sodium:proton antiporter activity"/>
    <property type="evidence" value="ECO:0007669"/>
    <property type="project" value="TreeGrafter"/>
</dbReference>
<dbReference type="OrthoDB" id="9813804at2"/>
<keyword evidence="4" id="KW-1185">Reference proteome</keyword>
<reference evidence="3 4" key="1">
    <citation type="submission" date="2017-05" db="EMBL/GenBank/DDBJ databases">
        <authorList>
            <person name="Song R."/>
            <person name="Chenine A.L."/>
            <person name="Ruprecht R.M."/>
        </authorList>
    </citation>
    <scope>NUCLEOTIDE SEQUENCE [LARGE SCALE GENOMIC DNA]</scope>
    <source>
        <strain evidence="3">SW32</strain>
    </source>
</reference>
<organism evidence="3 4">
    <name type="scientific">Kushneria marisflavi</name>
    <dbReference type="NCBI Taxonomy" id="157779"/>
    <lineage>
        <taxon>Bacteria</taxon>
        <taxon>Pseudomonadati</taxon>
        <taxon>Pseudomonadota</taxon>
        <taxon>Gammaproteobacteria</taxon>
        <taxon>Oceanospirillales</taxon>
        <taxon>Halomonadaceae</taxon>
        <taxon>Kushneria</taxon>
    </lineage>
</organism>
<dbReference type="RefSeq" id="WP_086899423.1">
    <property type="nucleotide sequence ID" value="NZ_CP021358.1"/>
</dbReference>
<dbReference type="PANTHER" id="PTHR34703">
    <property type="entry name" value="ANTIPORTER SUBUNIT MNHG2-RELATED"/>
    <property type="match status" value="1"/>
</dbReference>
<feature type="transmembrane region" description="Helical" evidence="2">
    <location>
        <begin position="63"/>
        <end position="83"/>
    </location>
</feature>
<dbReference type="Proteomes" id="UP000194457">
    <property type="component" value="Chromosome"/>
</dbReference>
<sequence length="140" mass="15276">MIELLQGLLLLAGSLFMFVAALGVVRLPDLLTRMHASTKGASLGVMLLMAGVALHFLEEVVFARTIAITFFVLMTAPVAAHAIGRAGYFVGIELWKGTLKDELRPNYNPLSHRLHSGLKKTPRGADETAHHEDKGDREES</sequence>
<gene>
    <name evidence="3" type="ORF">B9H00_03025</name>
</gene>